<name>A0A1I4FF74_9RHOB</name>
<dbReference type="EMBL" id="FOTF01000009">
    <property type="protein sequence ID" value="SFL15940.1"/>
    <property type="molecule type" value="Genomic_DNA"/>
</dbReference>
<evidence type="ECO:0000256" key="1">
    <source>
        <dbReference type="SAM" id="SignalP"/>
    </source>
</evidence>
<dbReference type="Gene3D" id="2.60.120.260">
    <property type="entry name" value="Galactose-binding domain-like"/>
    <property type="match status" value="1"/>
</dbReference>
<evidence type="ECO:0000313" key="3">
    <source>
        <dbReference type="Proteomes" id="UP000199550"/>
    </source>
</evidence>
<reference evidence="2 3" key="1">
    <citation type="submission" date="2016-10" db="EMBL/GenBank/DDBJ databases">
        <authorList>
            <person name="de Groot N.N."/>
        </authorList>
    </citation>
    <scope>NUCLEOTIDE SEQUENCE [LARGE SCALE GENOMIC DNA]</scope>
    <source>
        <strain evidence="2 3">DSM 16199</strain>
    </source>
</reference>
<keyword evidence="3" id="KW-1185">Reference proteome</keyword>
<dbReference type="RefSeq" id="WP_217646852.1">
    <property type="nucleotide sequence ID" value="NZ_FOTF01000009.1"/>
</dbReference>
<evidence type="ECO:0008006" key="4">
    <source>
        <dbReference type="Google" id="ProtNLM"/>
    </source>
</evidence>
<organism evidence="2 3">
    <name type="scientific">Loktanella salsilacus</name>
    <dbReference type="NCBI Taxonomy" id="195913"/>
    <lineage>
        <taxon>Bacteria</taxon>
        <taxon>Pseudomonadati</taxon>
        <taxon>Pseudomonadota</taxon>
        <taxon>Alphaproteobacteria</taxon>
        <taxon>Rhodobacterales</taxon>
        <taxon>Roseobacteraceae</taxon>
        <taxon>Loktanella</taxon>
    </lineage>
</organism>
<evidence type="ECO:0000313" key="2">
    <source>
        <dbReference type="EMBL" id="SFL15940.1"/>
    </source>
</evidence>
<accession>A0A1I4FF74</accession>
<sequence>MRFIFATVAALTACAAQAETRDITADVWVDNWFSMSANGEVVLEDSVPITTERSFNKETATFSVDLPAVIAIEAKDFKENDTGLEYIGTDRQQMGDGGMIAQFKDAVSGETLAVTDADMKCLVVHFAPAEPSCADEANPVAGEGACEFVATDIPADWTAPDFDDSDWPAAIVHSAADVGPKDGYDEVTWDDSAKLVWGENLKQDNTLLCRLTISE</sequence>
<keyword evidence="1" id="KW-0732">Signal</keyword>
<feature type="chain" id="PRO_5011641711" description="PEBP family protein" evidence="1">
    <location>
        <begin position="19"/>
        <end position="215"/>
    </location>
</feature>
<proteinExistence type="predicted"/>
<feature type="signal peptide" evidence="1">
    <location>
        <begin position="1"/>
        <end position="18"/>
    </location>
</feature>
<dbReference type="AlphaFoldDB" id="A0A1I4FF74"/>
<dbReference type="STRING" id="195913.SAMN04488004_10916"/>
<dbReference type="Proteomes" id="UP000199550">
    <property type="component" value="Unassembled WGS sequence"/>
</dbReference>
<gene>
    <name evidence="2" type="ORF">SAMN04488004_10916</name>
</gene>
<protein>
    <recommendedName>
        <fullName evidence="4">PEBP family protein</fullName>
    </recommendedName>
</protein>